<proteinExistence type="inferred from homology"/>
<dbReference type="InterPro" id="IPR021109">
    <property type="entry name" value="Peptidase_aspartic_dom_sf"/>
</dbReference>
<evidence type="ECO:0000259" key="2">
    <source>
        <dbReference type="PROSITE" id="PS51767"/>
    </source>
</evidence>
<comment type="caution">
    <text evidence="3">The sequence shown here is derived from an EMBL/GenBank/DDBJ whole genome shotgun (WGS) entry which is preliminary data.</text>
</comment>
<accession>A0A6G1DA79</accession>
<sequence length="59" mass="6661">MQSIIFTHSQHVYNKCKQESPGAYTNGIPKTEYLVHLDIGTPPQRVQLMLDTGSDLAWT</sequence>
<comment type="similarity">
    <text evidence="1">Belongs to the peptidase A1 family.</text>
</comment>
<name>A0A6G1DA79_9ORYZ</name>
<feature type="domain" description="Peptidase A1" evidence="2">
    <location>
        <begin position="33"/>
        <end position="59"/>
    </location>
</feature>
<dbReference type="Gene3D" id="2.40.70.10">
    <property type="entry name" value="Acid Proteases"/>
    <property type="match status" value="1"/>
</dbReference>
<dbReference type="AlphaFoldDB" id="A0A6G1DA79"/>
<protein>
    <recommendedName>
        <fullName evidence="2">Peptidase A1 domain-containing protein</fullName>
    </recommendedName>
</protein>
<dbReference type="SUPFAM" id="SSF50630">
    <property type="entry name" value="Acid proteases"/>
    <property type="match status" value="1"/>
</dbReference>
<dbReference type="Proteomes" id="UP000479710">
    <property type="component" value="Unassembled WGS sequence"/>
</dbReference>
<dbReference type="InterPro" id="IPR032861">
    <property type="entry name" value="TAXi_N"/>
</dbReference>
<dbReference type="InterPro" id="IPR033121">
    <property type="entry name" value="PEPTIDASE_A1"/>
</dbReference>
<dbReference type="PROSITE" id="PS51767">
    <property type="entry name" value="PEPTIDASE_A1"/>
    <property type="match status" value="1"/>
</dbReference>
<dbReference type="Pfam" id="PF14543">
    <property type="entry name" value="TAXi_N"/>
    <property type="match status" value="1"/>
</dbReference>
<gene>
    <name evidence="3" type="ORF">E2562_000025</name>
</gene>
<dbReference type="EMBL" id="SPHZ02000006">
    <property type="protein sequence ID" value="KAF0909665.1"/>
    <property type="molecule type" value="Genomic_DNA"/>
</dbReference>
<keyword evidence="4" id="KW-1185">Reference proteome</keyword>
<evidence type="ECO:0000313" key="4">
    <source>
        <dbReference type="Proteomes" id="UP000479710"/>
    </source>
</evidence>
<organism evidence="3 4">
    <name type="scientific">Oryza meyeriana var. granulata</name>
    <dbReference type="NCBI Taxonomy" id="110450"/>
    <lineage>
        <taxon>Eukaryota</taxon>
        <taxon>Viridiplantae</taxon>
        <taxon>Streptophyta</taxon>
        <taxon>Embryophyta</taxon>
        <taxon>Tracheophyta</taxon>
        <taxon>Spermatophyta</taxon>
        <taxon>Magnoliopsida</taxon>
        <taxon>Liliopsida</taxon>
        <taxon>Poales</taxon>
        <taxon>Poaceae</taxon>
        <taxon>BOP clade</taxon>
        <taxon>Oryzoideae</taxon>
        <taxon>Oryzeae</taxon>
        <taxon>Oryzinae</taxon>
        <taxon>Oryza</taxon>
        <taxon>Oryza meyeriana</taxon>
    </lineage>
</organism>
<dbReference type="OrthoDB" id="771136at2759"/>
<reference evidence="3 4" key="1">
    <citation type="submission" date="2019-11" db="EMBL/GenBank/DDBJ databases">
        <title>Whole genome sequence of Oryza granulata.</title>
        <authorList>
            <person name="Li W."/>
        </authorList>
    </citation>
    <scope>NUCLEOTIDE SEQUENCE [LARGE SCALE GENOMIC DNA]</scope>
    <source>
        <strain evidence="4">cv. Menghai</strain>
        <tissue evidence="3">Leaf</tissue>
    </source>
</reference>
<evidence type="ECO:0000256" key="1">
    <source>
        <dbReference type="ARBA" id="ARBA00007447"/>
    </source>
</evidence>
<evidence type="ECO:0000313" key="3">
    <source>
        <dbReference type="EMBL" id="KAF0909665.1"/>
    </source>
</evidence>